<evidence type="ECO:0000313" key="1">
    <source>
        <dbReference type="EMBL" id="QHT76183.1"/>
    </source>
</evidence>
<proteinExistence type="predicted"/>
<sequence>MADIRLKKITVEPLQSPLVIQNGNVRLVATHPSSSIINGALLVDGGIGISSSYESTSCTAGGSLTVGGGVGVVKSLQVGKDVVLDSVTGQLRVKGLTQDRLFVDDVSNSKVHIAPDGVNKRLEVCDTYIRINVTTPSSNSSDGGLVINGGISISGTENANSISQGGSLTSNGGVSINKRLFVGEGISSVNSNTIGTLVTTGGNVGIGIIDPKTRLSITPATNEAKLTLWDNGDSSNHSGLGVTNSQLNYHVVDASSKHVFYAAGKNGNGTELVRFEGTGNVGINTSTPQYKLDVDGTFRSVDSAALVANSNTIGNVYTTGGNLGIGLTNPAERAHVIGKLRIDSANSVYSIYINGPQIEFGNIGASDLMVINSTGVINEINTKNRALHICNSTGHTFLFADTTGNVGIATTSPQHRLDINGNLRITNGTLLATHNSNTVGSIFTTGGNVGIGNISPIFTLDVTGTGRFTTGITSGSVSVASGTGVSGTSNTYSLTSGALNISGDAVISGNKLLFTAMGIDSPSLNGRGSGSKIVLYPETGVTKGDYAIGIEQGFTWFQVPSLQSGYQFYQGTVASMTVAPQSNVGIATTSPNNRLDVNGTLGCNDIVTFSNTLESVASSVGTLVLKNGGLSIDETTNATSLTRGGGLTCAGGASFRKNVYIGGVMYFKDSTPSTSYSVGAVNVAGGLTISQAQNAANIGNGGALTVAGGASVGQDLYVGGQINGSGSSSSTFAYLTLTATDEALNLTTGSLVTFGGITIQCTTNATSLTNGGSLLVNGGGSFANDLYIGGRTYFSLSSNYQSATDDVINFYDSLNIKRFSIDLNQSSKALSFSRYDSLGNFVEKSWEVSNVGGTINLANTTPSTASNVAALSVIGGLGIAATQVALNPENGGGLTVAGGVGVGKNMLIGGDTRIYSTTASNDVSSGSLKVDGGVGISGNLNVLGNTILNGDLTVRGTTTSVVSNNTVIGDNILVLNSGPAGSKDSGFLIQRYQQDNDVGSGDVVNDKLYITDTLPLQGSITNIQVKLSAVASSLDNYYTGWWIKIASGFSNNQVRKITNYVGSTRTASVSSAWTTQNPSNGDTVYLYNKGYVGLVYNELSDKFEFGATVGDPGATSVTFTDNLPIVCFSNSIVSTQPSSNITSGCLLVNGGVSVNHTQDASSVTNGGTFTTLGGAAIGKTLIVGNTLYVNGVNMTPNSQDIFATSTFSAANNQNVAANITGLVFNSSVWGFDVYLAARLQATTSMFTNFHIRGVNKNGSWELVKSYVGNDTGIEFTINNSGQIQYTTPNFTEFTSLQFKWRALTN</sequence>
<name>A0A6C0H850_9ZZZZ</name>
<organism evidence="1">
    <name type="scientific">viral metagenome</name>
    <dbReference type="NCBI Taxonomy" id="1070528"/>
    <lineage>
        <taxon>unclassified sequences</taxon>
        <taxon>metagenomes</taxon>
        <taxon>organismal metagenomes</taxon>
    </lineage>
</organism>
<protein>
    <recommendedName>
        <fullName evidence="2">Tail protein</fullName>
    </recommendedName>
</protein>
<reference evidence="1" key="1">
    <citation type="journal article" date="2020" name="Nature">
        <title>Giant virus diversity and host interactions through global metagenomics.</title>
        <authorList>
            <person name="Schulz F."/>
            <person name="Roux S."/>
            <person name="Paez-Espino D."/>
            <person name="Jungbluth S."/>
            <person name="Walsh D.A."/>
            <person name="Denef V.J."/>
            <person name="McMahon K.D."/>
            <person name="Konstantinidis K.T."/>
            <person name="Eloe-Fadrosh E.A."/>
            <person name="Kyrpides N.C."/>
            <person name="Woyke T."/>
        </authorList>
    </citation>
    <scope>NUCLEOTIDE SEQUENCE</scope>
    <source>
        <strain evidence="1">GVMAG-M-3300023179-73</strain>
    </source>
</reference>
<accession>A0A6C0H850</accession>
<evidence type="ECO:0008006" key="2">
    <source>
        <dbReference type="Google" id="ProtNLM"/>
    </source>
</evidence>
<dbReference type="EMBL" id="MN739890">
    <property type="protein sequence ID" value="QHT76183.1"/>
    <property type="molecule type" value="Genomic_DNA"/>
</dbReference>